<reference evidence="2 3" key="1">
    <citation type="submission" date="2018-01" db="EMBL/GenBank/DDBJ databases">
        <title>A novel member of the phylum Bacteroidetes isolated from glacier ice.</title>
        <authorList>
            <person name="Liu Q."/>
            <person name="Xin Y.-H."/>
        </authorList>
    </citation>
    <scope>NUCLEOTIDE SEQUENCE [LARGE SCALE GENOMIC DNA]</scope>
    <source>
        <strain evidence="2 3">RB1R16</strain>
    </source>
</reference>
<dbReference type="OrthoDB" id="9808374at2"/>
<name>A0A2S7SUM1_9BACT</name>
<evidence type="ECO:0008006" key="4">
    <source>
        <dbReference type="Google" id="ProtNLM"/>
    </source>
</evidence>
<evidence type="ECO:0000313" key="2">
    <source>
        <dbReference type="EMBL" id="PQJ10622.1"/>
    </source>
</evidence>
<sequence length="168" mass="18804">MKQIISLAFIMLLTITGSFAKDRVSKHTTVKNDLMKVTYGQPSKKGRVIFSKDGLAPFGQVWRTGADEATEITVNKDCMFAGVPLKAGTYTLFTVPYHGEWKIILNSKLGQWGSFEYENVKNLDVLESTSLVKLLDQPVETFTITLQKDGFLMAWDQTSVFVTVKPTN</sequence>
<evidence type="ECO:0000313" key="3">
    <source>
        <dbReference type="Proteomes" id="UP000239872"/>
    </source>
</evidence>
<dbReference type="Pfam" id="PF11138">
    <property type="entry name" value="DUF2911"/>
    <property type="match status" value="1"/>
</dbReference>
<accession>A0A2S7SUM1</accession>
<keyword evidence="3" id="KW-1185">Reference proteome</keyword>
<dbReference type="Proteomes" id="UP000239872">
    <property type="component" value="Unassembled WGS sequence"/>
</dbReference>
<dbReference type="InterPro" id="IPR021314">
    <property type="entry name" value="DUF2911"/>
</dbReference>
<dbReference type="EMBL" id="PPSL01000003">
    <property type="protein sequence ID" value="PQJ10622.1"/>
    <property type="molecule type" value="Genomic_DNA"/>
</dbReference>
<feature type="signal peptide" evidence="1">
    <location>
        <begin position="1"/>
        <end position="20"/>
    </location>
</feature>
<protein>
    <recommendedName>
        <fullName evidence="4">DUF2911 domain-containing protein</fullName>
    </recommendedName>
</protein>
<comment type="caution">
    <text evidence="2">The sequence shown here is derived from an EMBL/GenBank/DDBJ whole genome shotgun (WGS) entry which is preliminary data.</text>
</comment>
<feature type="chain" id="PRO_5015676827" description="DUF2911 domain-containing protein" evidence="1">
    <location>
        <begin position="21"/>
        <end position="168"/>
    </location>
</feature>
<keyword evidence="1" id="KW-0732">Signal</keyword>
<dbReference type="RefSeq" id="WP_105039350.1">
    <property type="nucleotide sequence ID" value="NZ_PPSL01000003.1"/>
</dbReference>
<dbReference type="AlphaFoldDB" id="A0A2S7SUM1"/>
<organism evidence="2 3">
    <name type="scientific">Flavipsychrobacter stenotrophus</name>
    <dbReference type="NCBI Taxonomy" id="2077091"/>
    <lineage>
        <taxon>Bacteria</taxon>
        <taxon>Pseudomonadati</taxon>
        <taxon>Bacteroidota</taxon>
        <taxon>Chitinophagia</taxon>
        <taxon>Chitinophagales</taxon>
        <taxon>Chitinophagaceae</taxon>
        <taxon>Flavipsychrobacter</taxon>
    </lineage>
</organism>
<evidence type="ECO:0000256" key="1">
    <source>
        <dbReference type="SAM" id="SignalP"/>
    </source>
</evidence>
<gene>
    <name evidence="2" type="ORF">CJD36_011660</name>
</gene>
<proteinExistence type="predicted"/>